<feature type="transmembrane region" description="Helical" evidence="5">
    <location>
        <begin position="221"/>
        <end position="243"/>
    </location>
</feature>
<organism evidence="7">
    <name type="scientific">bioreactor metagenome</name>
    <dbReference type="NCBI Taxonomy" id="1076179"/>
    <lineage>
        <taxon>unclassified sequences</taxon>
        <taxon>metagenomes</taxon>
        <taxon>ecological metagenomes</taxon>
    </lineage>
</organism>
<evidence type="ECO:0000256" key="4">
    <source>
        <dbReference type="ARBA" id="ARBA00023136"/>
    </source>
</evidence>
<feature type="transmembrane region" description="Helical" evidence="5">
    <location>
        <begin position="148"/>
        <end position="168"/>
    </location>
</feature>
<comment type="caution">
    <text evidence="7">The sequence shown here is derived from an EMBL/GenBank/DDBJ whole genome shotgun (WGS) entry which is preliminary data.</text>
</comment>
<feature type="transmembrane region" description="Helical" evidence="5">
    <location>
        <begin position="300"/>
        <end position="322"/>
    </location>
</feature>
<reference evidence="7" key="1">
    <citation type="submission" date="2019-08" db="EMBL/GenBank/DDBJ databases">
        <authorList>
            <person name="Kucharzyk K."/>
            <person name="Murdoch R.W."/>
            <person name="Higgins S."/>
            <person name="Loffler F."/>
        </authorList>
    </citation>
    <scope>NUCLEOTIDE SEQUENCE</scope>
</reference>
<name>A0A644ZPG6_9ZZZZ</name>
<feature type="domain" description="ABC-2 type transporter transmembrane" evidence="6">
    <location>
        <begin position="22"/>
        <end position="312"/>
    </location>
</feature>
<keyword evidence="2 5" id="KW-0812">Transmembrane</keyword>
<dbReference type="Pfam" id="PF12698">
    <property type="entry name" value="ABC2_membrane_3"/>
    <property type="match status" value="1"/>
</dbReference>
<feature type="transmembrane region" description="Helical" evidence="5">
    <location>
        <begin position="194"/>
        <end position="215"/>
    </location>
</feature>
<keyword evidence="4 5" id="KW-0472">Membrane</keyword>
<dbReference type="InterPro" id="IPR013525">
    <property type="entry name" value="ABC2_TM"/>
</dbReference>
<gene>
    <name evidence="7" type="ORF">SDC9_89446</name>
</gene>
<evidence type="ECO:0000256" key="5">
    <source>
        <dbReference type="SAM" id="Phobius"/>
    </source>
</evidence>
<evidence type="ECO:0000256" key="3">
    <source>
        <dbReference type="ARBA" id="ARBA00022989"/>
    </source>
</evidence>
<keyword evidence="3 5" id="KW-1133">Transmembrane helix</keyword>
<feature type="transmembrane region" description="Helical" evidence="5">
    <location>
        <begin position="255"/>
        <end position="280"/>
    </location>
</feature>
<dbReference type="GO" id="GO:0140359">
    <property type="term" value="F:ABC-type transporter activity"/>
    <property type="evidence" value="ECO:0007669"/>
    <property type="project" value="InterPro"/>
</dbReference>
<accession>A0A644ZPG6</accession>
<comment type="subcellular location">
    <subcellularLocation>
        <location evidence="1">Membrane</location>
        <topology evidence="1">Multi-pass membrane protein</topology>
    </subcellularLocation>
</comment>
<proteinExistence type="predicted"/>
<protein>
    <recommendedName>
        <fullName evidence="6">ABC-2 type transporter transmembrane domain-containing protein</fullName>
    </recommendedName>
</protein>
<evidence type="ECO:0000256" key="2">
    <source>
        <dbReference type="ARBA" id="ARBA00022692"/>
    </source>
</evidence>
<dbReference type="EMBL" id="VSSQ01009854">
    <property type="protein sequence ID" value="MPM42775.1"/>
    <property type="molecule type" value="Genomic_DNA"/>
</dbReference>
<evidence type="ECO:0000256" key="1">
    <source>
        <dbReference type="ARBA" id="ARBA00004141"/>
    </source>
</evidence>
<evidence type="ECO:0000313" key="7">
    <source>
        <dbReference type="EMBL" id="MPM42775.1"/>
    </source>
</evidence>
<sequence>MKTLFTSIGREFKLIFRNGISIFMVAAPAILALVFILVFGAVNETTLQLAVDDSVSAAELAKLERIADVERFDDAARMEARIRATDAVVGVRMEQGEAQVVFEGNEGESFISGTSELVGMALSAPETLPAYQSVPVAVKGGMAYNLSMIGMLLMSLFIGGATVGLSIVDERESGAIRAVAVSPMRLSGFIASKLLPALLLGLIGISAAALIIGKASLLPQYLLLAVASALVSGMMTFAIGAFAGNQVAAIGVLKLLIPIGMILPISAVFVSDQWQFFYYILPMYWQYRAINAILTNTSAFWPTLLTLLVSIPWFMASVWHFAKKVKFRMGR</sequence>
<feature type="transmembrane region" description="Helical" evidence="5">
    <location>
        <begin position="20"/>
        <end position="42"/>
    </location>
</feature>
<dbReference type="AlphaFoldDB" id="A0A644ZPG6"/>
<evidence type="ECO:0000259" key="6">
    <source>
        <dbReference type="Pfam" id="PF12698"/>
    </source>
</evidence>
<dbReference type="GO" id="GO:0016020">
    <property type="term" value="C:membrane"/>
    <property type="evidence" value="ECO:0007669"/>
    <property type="project" value="UniProtKB-SubCell"/>
</dbReference>